<dbReference type="InterPro" id="IPR027079">
    <property type="entry name" value="Tfb1/GTF2H1"/>
</dbReference>
<dbReference type="GO" id="GO:0005634">
    <property type="term" value="C:nucleus"/>
    <property type="evidence" value="ECO:0007669"/>
    <property type="project" value="UniProtKB-SubCell"/>
</dbReference>
<keyword evidence="10" id="KW-1185">Reference proteome</keyword>
<dbReference type="Pfam" id="PF08567">
    <property type="entry name" value="PH_TFIIH"/>
    <property type="match status" value="1"/>
</dbReference>
<keyword evidence="4" id="KW-0805">Transcription regulation</keyword>
<feature type="domain" description="BSD" evidence="8">
    <location>
        <begin position="119"/>
        <end position="170"/>
    </location>
</feature>
<comment type="caution">
    <text evidence="9">The sequence shown here is derived from an EMBL/GenBank/DDBJ whole genome shotgun (WGS) entry which is preliminary data.</text>
</comment>
<keyword evidence="5" id="KW-0804">Transcription</keyword>
<evidence type="ECO:0000256" key="2">
    <source>
        <dbReference type="ARBA" id="ARBA00009448"/>
    </source>
</evidence>
<evidence type="ECO:0000256" key="5">
    <source>
        <dbReference type="ARBA" id="ARBA00023163"/>
    </source>
</evidence>
<dbReference type="Gene3D" id="6.10.140.1200">
    <property type="match status" value="1"/>
</dbReference>
<evidence type="ECO:0000313" key="10">
    <source>
        <dbReference type="Proteomes" id="UP001642360"/>
    </source>
</evidence>
<keyword evidence="7" id="KW-0472">Membrane</keyword>
<feature type="domain" description="BSD" evidence="8">
    <location>
        <begin position="194"/>
        <end position="246"/>
    </location>
</feature>
<evidence type="ECO:0000256" key="4">
    <source>
        <dbReference type="ARBA" id="ARBA00023015"/>
    </source>
</evidence>
<organism evidence="9 10">
    <name type="scientific">Ilex paraguariensis</name>
    <name type="common">yerba mate</name>
    <dbReference type="NCBI Taxonomy" id="185542"/>
    <lineage>
        <taxon>Eukaryota</taxon>
        <taxon>Viridiplantae</taxon>
        <taxon>Streptophyta</taxon>
        <taxon>Embryophyta</taxon>
        <taxon>Tracheophyta</taxon>
        <taxon>Spermatophyta</taxon>
        <taxon>Magnoliopsida</taxon>
        <taxon>eudicotyledons</taxon>
        <taxon>Gunneridae</taxon>
        <taxon>Pentapetalae</taxon>
        <taxon>asterids</taxon>
        <taxon>campanulids</taxon>
        <taxon>Aquifoliales</taxon>
        <taxon>Aquifoliaceae</taxon>
        <taxon>Ilex</taxon>
    </lineage>
</organism>
<dbReference type="SUPFAM" id="SSF50729">
    <property type="entry name" value="PH domain-like"/>
    <property type="match status" value="1"/>
</dbReference>
<evidence type="ECO:0000256" key="6">
    <source>
        <dbReference type="ARBA" id="ARBA00023242"/>
    </source>
</evidence>
<gene>
    <name evidence="9" type="ORF">ILEXP_LOCUS37311</name>
</gene>
<protein>
    <recommendedName>
        <fullName evidence="8">BSD domain-containing protein</fullName>
    </recommendedName>
</protein>
<comment type="subcellular location">
    <subcellularLocation>
        <location evidence="1">Nucleus</location>
    </subcellularLocation>
</comment>
<dbReference type="InterPro" id="IPR035925">
    <property type="entry name" value="BSD_dom_sf"/>
</dbReference>
<dbReference type="SUPFAM" id="SSF140383">
    <property type="entry name" value="BSD domain-like"/>
    <property type="match status" value="2"/>
</dbReference>
<dbReference type="PROSITE" id="PS50858">
    <property type="entry name" value="BSD"/>
    <property type="match status" value="2"/>
</dbReference>
<dbReference type="Gene3D" id="1.10.3970.10">
    <property type="entry name" value="BSD domain"/>
    <property type="match status" value="1"/>
</dbReference>
<evidence type="ECO:0000256" key="1">
    <source>
        <dbReference type="ARBA" id="ARBA00004123"/>
    </source>
</evidence>
<keyword evidence="7" id="KW-1133">Transmembrane helix</keyword>
<accession>A0ABC8TEY4</accession>
<proteinExistence type="inferred from homology"/>
<evidence type="ECO:0000256" key="7">
    <source>
        <dbReference type="SAM" id="Phobius"/>
    </source>
</evidence>
<feature type="transmembrane region" description="Helical" evidence="7">
    <location>
        <begin position="354"/>
        <end position="378"/>
    </location>
</feature>
<dbReference type="PANTHER" id="PTHR12856">
    <property type="entry name" value="TRANSCRIPTION INITIATION FACTOR IIH-RELATED"/>
    <property type="match status" value="1"/>
</dbReference>
<evidence type="ECO:0000313" key="9">
    <source>
        <dbReference type="EMBL" id="CAK9167990.1"/>
    </source>
</evidence>
<keyword evidence="6" id="KW-0539">Nucleus</keyword>
<evidence type="ECO:0000259" key="8">
    <source>
        <dbReference type="PROSITE" id="PS50858"/>
    </source>
</evidence>
<sequence length="501" mass="55694">MTDGQVIKRARYKSSVKDFGVPGVLKMTRERFFFMPNDPKSSARLNVEFRLVKGHKFTKEGSNKQALLNLTVDQGGNYIFEFDTFSDRDACREYVATAIAVSGEAGRAGSERSAAPLQDEQLSHAEMERRIRLLQEDSELQKLHKQLVIGGVLSEAEFWATRKKLLDENASRKSKQQVGLRNDMFHVKPSSDGQSNKVTFNLTPEIIHQIFAEKPAVRQAFLNFVPSKMTEKEFWTKYSRAEYLHSTKNVVVAAAEAAEDDELAVFLKQDDMAASEARRKIRRVDPTLDMEADEGDDYTHLPDHGLSCDGSKDVTDSPYELYRRSLLQELNRHAAVVLEGRAIDVLEFASRVPLGGLALLCCKALLIALPVGLGLYFWAMSCSKGNLGCILGGVHILDVLLFPTHRCGVGDTRSVAEALARSAWTGYLGWQEIDDLQAPRDLAVAPLCIKDPRDYFDSQQANAIKSLGDTLAGAKQMKCSLSTAEAYGLLRDYISEIKTSG</sequence>
<dbReference type="InterPro" id="IPR013876">
    <property type="entry name" value="TFIIH_BTF_p62_N"/>
</dbReference>
<evidence type="ECO:0000256" key="3">
    <source>
        <dbReference type="ARBA" id="ARBA00022737"/>
    </source>
</evidence>
<keyword evidence="3" id="KW-0677">Repeat</keyword>
<name>A0ABC8TEY4_9AQUA</name>
<dbReference type="EMBL" id="CAUOFW020004978">
    <property type="protein sequence ID" value="CAK9167990.1"/>
    <property type="molecule type" value="Genomic_DNA"/>
</dbReference>
<dbReference type="AlphaFoldDB" id="A0ABC8TEY4"/>
<dbReference type="InterPro" id="IPR005607">
    <property type="entry name" value="BSD_dom"/>
</dbReference>
<keyword evidence="7" id="KW-0812">Transmembrane</keyword>
<dbReference type="SMART" id="SM00751">
    <property type="entry name" value="BSD"/>
    <property type="match status" value="2"/>
</dbReference>
<reference evidence="9 10" key="1">
    <citation type="submission" date="2024-02" db="EMBL/GenBank/DDBJ databases">
        <authorList>
            <person name="Vignale AGUSTIN F."/>
            <person name="Sosa J E."/>
            <person name="Modenutti C."/>
        </authorList>
    </citation>
    <scope>NUCLEOTIDE SEQUENCE [LARGE SCALE GENOMIC DNA]</scope>
</reference>
<comment type="similarity">
    <text evidence="2">Belongs to the TFB1 family.</text>
</comment>
<dbReference type="Proteomes" id="UP001642360">
    <property type="component" value="Unassembled WGS sequence"/>
</dbReference>
<dbReference type="Pfam" id="PF03909">
    <property type="entry name" value="BSD"/>
    <property type="match status" value="1"/>
</dbReference>